<evidence type="ECO:0000256" key="4">
    <source>
        <dbReference type="ARBA" id="ARBA00022475"/>
    </source>
</evidence>
<dbReference type="PANTHER" id="PTHR21716:SF53">
    <property type="entry name" value="PERMEASE PERM-RELATED"/>
    <property type="match status" value="1"/>
</dbReference>
<dbReference type="GO" id="GO:0055085">
    <property type="term" value="P:transmembrane transport"/>
    <property type="evidence" value="ECO:0007669"/>
    <property type="project" value="TreeGrafter"/>
</dbReference>
<accession>A0A6N2ZUW6</accession>
<evidence type="ECO:0000256" key="5">
    <source>
        <dbReference type="ARBA" id="ARBA00022692"/>
    </source>
</evidence>
<reference evidence="8" key="1">
    <citation type="submission" date="2019-11" db="EMBL/GenBank/DDBJ databases">
        <authorList>
            <person name="Feng L."/>
        </authorList>
    </citation>
    <scope>NUCLEOTIDE SEQUENCE</scope>
    <source>
        <strain evidence="8">ElimosumLFYP34</strain>
    </source>
</reference>
<comment type="subcellular location">
    <subcellularLocation>
        <location evidence="1">Cell membrane</location>
        <topology evidence="1">Multi-pass membrane protein</topology>
    </subcellularLocation>
</comment>
<proteinExistence type="inferred from homology"/>
<evidence type="ECO:0000256" key="6">
    <source>
        <dbReference type="ARBA" id="ARBA00022989"/>
    </source>
</evidence>
<evidence type="ECO:0000256" key="3">
    <source>
        <dbReference type="ARBA" id="ARBA00022448"/>
    </source>
</evidence>
<dbReference type="Pfam" id="PF01594">
    <property type="entry name" value="AI-2E_transport"/>
    <property type="match status" value="1"/>
</dbReference>
<name>A0A6N2ZUW6_EUBLI</name>
<comment type="similarity">
    <text evidence="2">Belongs to the autoinducer-2 exporter (AI-2E) (TC 2.A.86) family.</text>
</comment>
<dbReference type="GO" id="GO:0005886">
    <property type="term" value="C:plasma membrane"/>
    <property type="evidence" value="ECO:0007669"/>
    <property type="project" value="UniProtKB-SubCell"/>
</dbReference>
<evidence type="ECO:0000256" key="7">
    <source>
        <dbReference type="ARBA" id="ARBA00023136"/>
    </source>
</evidence>
<sequence length="392" mass="43388">MVFKKKNLKDYILLITYAVCLLMALVNIKYIWNGLGILVDIAMPILIGIAIAFVLNIPMSFCERYVFKFMDRIRGRRLREKGKRAAAIVLTFIFIGLLITGVVTFVIPQLQKSVEMLITKFPGYVASFNLWVNQLLEWLHLPEDAWNQISSQWQDLFPKISSSLIGAMPEIVNTTVSITQGVFNFLMGFIISVYMLADKERLLALKDKLMYAYIPDKARAFINEVGHTANQTFHGFIAGQITEAFILGTLCAAGLAILRVPYALLIGVLVGVTSIIPIFGAFLGAVPSGLILLVVNPVYCLIFIIYIICLQQVESNVIYPKVVGTSVGISGLWVLIGMLLGGSFFGFTGMILGIPGFAVLYSVVRTLTNARIARKQAAKQNETITVKDLEDS</sequence>
<dbReference type="AlphaFoldDB" id="A0A6N2ZUW6"/>
<evidence type="ECO:0000256" key="1">
    <source>
        <dbReference type="ARBA" id="ARBA00004651"/>
    </source>
</evidence>
<protein>
    <submittedName>
        <fullName evidence="8">Pheromone autoinducer 2 transporter</fullName>
    </submittedName>
</protein>
<keyword evidence="6" id="KW-1133">Transmembrane helix</keyword>
<dbReference type="EMBL" id="CACRTR010000003">
    <property type="protein sequence ID" value="VYT83329.1"/>
    <property type="molecule type" value="Genomic_DNA"/>
</dbReference>
<keyword evidence="4" id="KW-1003">Cell membrane</keyword>
<keyword evidence="3" id="KW-0813">Transport</keyword>
<evidence type="ECO:0000256" key="2">
    <source>
        <dbReference type="ARBA" id="ARBA00009773"/>
    </source>
</evidence>
<dbReference type="InterPro" id="IPR002549">
    <property type="entry name" value="AI-2E-like"/>
</dbReference>
<evidence type="ECO:0000313" key="8">
    <source>
        <dbReference type="EMBL" id="VYT83329.1"/>
    </source>
</evidence>
<keyword evidence="5" id="KW-0812">Transmembrane</keyword>
<organism evidence="8">
    <name type="scientific">Eubacterium limosum</name>
    <dbReference type="NCBI Taxonomy" id="1736"/>
    <lineage>
        <taxon>Bacteria</taxon>
        <taxon>Bacillati</taxon>
        <taxon>Bacillota</taxon>
        <taxon>Clostridia</taxon>
        <taxon>Eubacteriales</taxon>
        <taxon>Eubacteriaceae</taxon>
        <taxon>Eubacterium</taxon>
    </lineage>
</organism>
<gene>
    <name evidence="8" type="ORF">ELLFYP34_02030</name>
</gene>
<keyword evidence="7" id="KW-0472">Membrane</keyword>
<dbReference type="PANTHER" id="PTHR21716">
    <property type="entry name" value="TRANSMEMBRANE PROTEIN"/>
    <property type="match status" value="1"/>
</dbReference>